<protein>
    <submittedName>
        <fullName evidence="2">Conserved uncharacterized protein</fullName>
    </submittedName>
</protein>
<feature type="compositionally biased region" description="Basic residues" evidence="1">
    <location>
        <begin position="160"/>
        <end position="170"/>
    </location>
</feature>
<accession>E3FV24</accession>
<feature type="compositionally biased region" description="Low complexity" evidence="1">
    <location>
        <begin position="134"/>
        <end position="148"/>
    </location>
</feature>
<keyword evidence="3" id="KW-1185">Reference proteome</keyword>
<feature type="region of interest" description="Disordered" evidence="1">
    <location>
        <begin position="1"/>
        <end position="20"/>
    </location>
</feature>
<dbReference type="Proteomes" id="UP000001351">
    <property type="component" value="Chromosome"/>
</dbReference>
<feature type="compositionally biased region" description="Polar residues" evidence="1">
    <location>
        <begin position="9"/>
        <end position="19"/>
    </location>
</feature>
<dbReference type="OrthoDB" id="5510017at2"/>
<dbReference type="AlphaFoldDB" id="E3FV24"/>
<proteinExistence type="predicted"/>
<evidence type="ECO:0000256" key="1">
    <source>
        <dbReference type="SAM" id="MobiDB-lite"/>
    </source>
</evidence>
<dbReference type="EMBL" id="CP002271">
    <property type="protein sequence ID" value="ADO68462.1"/>
    <property type="molecule type" value="Genomic_DNA"/>
</dbReference>
<organism evidence="2 3">
    <name type="scientific">Stigmatella aurantiaca (strain DW4/3-1)</name>
    <dbReference type="NCBI Taxonomy" id="378806"/>
    <lineage>
        <taxon>Bacteria</taxon>
        <taxon>Pseudomonadati</taxon>
        <taxon>Myxococcota</taxon>
        <taxon>Myxococcia</taxon>
        <taxon>Myxococcales</taxon>
        <taxon>Cystobacterineae</taxon>
        <taxon>Archangiaceae</taxon>
        <taxon>Stigmatella</taxon>
    </lineage>
</organism>
<dbReference type="eggNOG" id="ENOG50315Y1">
    <property type="taxonomic scope" value="Bacteria"/>
</dbReference>
<sequence>MSDVPSMSGPVSHSTSQSAKHVIEQRNLLGGSDLVPILKAGKGKKARQFHIASEGRVGFAVALALVVEHGRQKAKETGITSMTRCPRCNHEGPTAQDFGYRIIRGERRPQSWCRGCRSQGVTVPTTAPVPLKWSTGSSSGSTASEGSADGWLFPPETLRAKPRKGKKRQG</sequence>
<gene>
    <name evidence="2" type="ordered locus">STAUR_0658</name>
</gene>
<evidence type="ECO:0000313" key="3">
    <source>
        <dbReference type="Proteomes" id="UP000001351"/>
    </source>
</evidence>
<reference evidence="2 3" key="1">
    <citation type="journal article" date="2011" name="Mol. Biol. Evol.">
        <title>Comparative genomic analysis of fruiting body formation in Myxococcales.</title>
        <authorList>
            <person name="Huntley S."/>
            <person name="Hamann N."/>
            <person name="Wegener-Feldbrugge S."/>
            <person name="Treuner-Lange A."/>
            <person name="Kube M."/>
            <person name="Reinhardt R."/>
            <person name="Klages S."/>
            <person name="Muller R."/>
            <person name="Ronning C.M."/>
            <person name="Nierman W.C."/>
            <person name="Sogaard-Andersen L."/>
        </authorList>
    </citation>
    <scope>NUCLEOTIDE SEQUENCE [LARGE SCALE GENOMIC DNA]</scope>
    <source>
        <strain evidence="2 3">DW4/3-1</strain>
    </source>
</reference>
<feature type="region of interest" description="Disordered" evidence="1">
    <location>
        <begin position="124"/>
        <end position="170"/>
    </location>
</feature>
<dbReference type="KEGG" id="sur:STAUR_0658"/>
<dbReference type="RefSeq" id="WP_013374276.1">
    <property type="nucleotide sequence ID" value="NC_014623.1"/>
</dbReference>
<dbReference type="STRING" id="378806.STAUR_0658"/>
<name>E3FV24_STIAD</name>
<dbReference type="HOGENOM" id="CLU_1569745_0_0_7"/>
<evidence type="ECO:0000313" key="2">
    <source>
        <dbReference type="EMBL" id="ADO68462.1"/>
    </source>
</evidence>